<dbReference type="RefSeq" id="WP_274924916.1">
    <property type="nucleotide sequence ID" value="NZ_JAKELO010000002.1"/>
</dbReference>
<evidence type="ECO:0000256" key="5">
    <source>
        <dbReference type="ARBA" id="ARBA00022692"/>
    </source>
</evidence>
<dbReference type="InterPro" id="IPR004358">
    <property type="entry name" value="Sig_transdc_His_kin-like_C"/>
</dbReference>
<dbReference type="EMBL" id="JAKELO010000002">
    <property type="protein sequence ID" value="MDE4908284.1"/>
    <property type="molecule type" value="Genomic_DNA"/>
</dbReference>
<evidence type="ECO:0000256" key="3">
    <source>
        <dbReference type="ARBA" id="ARBA00012438"/>
    </source>
</evidence>
<dbReference type="GO" id="GO:0005524">
    <property type="term" value="F:ATP binding"/>
    <property type="evidence" value="ECO:0007669"/>
    <property type="project" value="UniProtKB-KW"/>
</dbReference>
<dbReference type="Pfam" id="PF08448">
    <property type="entry name" value="PAS_4"/>
    <property type="match status" value="1"/>
</dbReference>
<dbReference type="PROSITE" id="PS50112">
    <property type="entry name" value="PAS"/>
    <property type="match status" value="1"/>
</dbReference>
<dbReference type="PROSITE" id="PS50109">
    <property type="entry name" value="HIS_KIN"/>
    <property type="match status" value="1"/>
</dbReference>
<dbReference type="GO" id="GO:0016020">
    <property type="term" value="C:membrane"/>
    <property type="evidence" value="ECO:0007669"/>
    <property type="project" value="UniProtKB-SubCell"/>
</dbReference>
<evidence type="ECO:0000256" key="6">
    <source>
        <dbReference type="ARBA" id="ARBA00022741"/>
    </source>
</evidence>
<organism evidence="15 16">
    <name type="scientific">Methanogenium marinum</name>
    <dbReference type="NCBI Taxonomy" id="348610"/>
    <lineage>
        <taxon>Archaea</taxon>
        <taxon>Methanobacteriati</taxon>
        <taxon>Methanobacteriota</taxon>
        <taxon>Stenosarchaea group</taxon>
        <taxon>Methanomicrobia</taxon>
        <taxon>Methanomicrobiales</taxon>
        <taxon>Methanomicrobiaceae</taxon>
        <taxon>Methanogenium</taxon>
    </lineage>
</organism>
<dbReference type="GO" id="GO:0004673">
    <property type="term" value="F:protein histidine kinase activity"/>
    <property type="evidence" value="ECO:0007669"/>
    <property type="project" value="UniProtKB-EC"/>
</dbReference>
<evidence type="ECO:0000259" key="13">
    <source>
        <dbReference type="PROSITE" id="PS50109"/>
    </source>
</evidence>
<feature type="domain" description="PAS" evidence="14">
    <location>
        <begin position="113"/>
        <end position="161"/>
    </location>
</feature>
<name>A0A9Q4KT87_9EURY</name>
<protein>
    <recommendedName>
        <fullName evidence="3">histidine kinase</fullName>
        <ecNumber evidence="3">2.7.13.3</ecNumber>
    </recommendedName>
</protein>
<keyword evidence="5 12" id="KW-0812">Transmembrane</keyword>
<dbReference type="Pfam" id="PF02518">
    <property type="entry name" value="HATPase_c"/>
    <property type="match status" value="1"/>
</dbReference>
<comment type="catalytic activity">
    <reaction evidence="1">
        <text>ATP + protein L-histidine = ADP + protein N-phospho-L-histidine.</text>
        <dbReference type="EC" id="2.7.13.3"/>
    </reaction>
</comment>
<gene>
    <name evidence="15" type="ORF">L0665_06630</name>
</gene>
<evidence type="ECO:0000313" key="16">
    <source>
        <dbReference type="Proteomes" id="UP001143747"/>
    </source>
</evidence>
<dbReference type="InterPro" id="IPR003594">
    <property type="entry name" value="HATPase_dom"/>
</dbReference>
<keyword evidence="7 15" id="KW-0418">Kinase</keyword>
<dbReference type="GO" id="GO:0000156">
    <property type="term" value="F:phosphorelay response regulator activity"/>
    <property type="evidence" value="ECO:0007669"/>
    <property type="project" value="TreeGrafter"/>
</dbReference>
<reference evidence="15" key="1">
    <citation type="submission" date="2022-01" db="EMBL/GenBank/DDBJ databases">
        <title>Draft genome of Methanogenium marinum DSM 15558.</title>
        <authorList>
            <person name="Chen S.-C."/>
            <person name="You Y.-T."/>
        </authorList>
    </citation>
    <scope>NUCLEOTIDE SEQUENCE</scope>
    <source>
        <strain evidence="15">DSM 15558</strain>
    </source>
</reference>
<evidence type="ECO:0000256" key="11">
    <source>
        <dbReference type="ARBA" id="ARBA00023136"/>
    </source>
</evidence>
<evidence type="ECO:0000256" key="1">
    <source>
        <dbReference type="ARBA" id="ARBA00000085"/>
    </source>
</evidence>
<evidence type="ECO:0000256" key="8">
    <source>
        <dbReference type="ARBA" id="ARBA00022840"/>
    </source>
</evidence>
<accession>A0A9Q4KT87</accession>
<evidence type="ECO:0000256" key="12">
    <source>
        <dbReference type="SAM" id="Phobius"/>
    </source>
</evidence>
<dbReference type="InterPro" id="IPR050351">
    <property type="entry name" value="BphY/WalK/GraS-like"/>
</dbReference>
<proteinExistence type="predicted"/>
<sequence length="449" mass="48961">MDVMGIGQDSQRALKLFVIACLTLLSFVVVTAGISVGFTILLVYLFFIPIILEAYWFHRRFPVFAVGIGIVYLLLMAGFDSNPLVFFTAGGSAVLFVIVSLLVSDLSSEVQREERRFSRLVGSVGDPLLWMTGAGTVAYVNDAYCSLAGTTPDALTGTSYLPVFFGDSVAGMEEFIRSLSPVHPAGMIESVIADSGGDEHVIQWNVHAYFARDGTLSGSITIGRDIAPLRKANKKLNVLSSLTRHDILNQVQVLLSYSELLEDETPDGAPGHGYIDKIVEATRRIYRQILFTQDYQDLGVEAPLWQVVDVVCGESADAVDSSVIQISCNVGMLEVFADRMFVKVFYNLFDNAVRHGETVTEIHVSFTEEPDGSGNLTVEDNGVGVPESQKERIFERGFGSNTGLGLFLIREVLSITGCPITEVGKEGEGACFSIHIPANAWRYVPSLSQ</sequence>
<dbReference type="CDD" id="cd00075">
    <property type="entry name" value="HATPase"/>
    <property type="match status" value="1"/>
</dbReference>
<evidence type="ECO:0000256" key="2">
    <source>
        <dbReference type="ARBA" id="ARBA00004141"/>
    </source>
</evidence>
<feature type="transmembrane region" description="Helical" evidence="12">
    <location>
        <begin position="85"/>
        <end position="106"/>
    </location>
</feature>
<evidence type="ECO:0000256" key="9">
    <source>
        <dbReference type="ARBA" id="ARBA00022989"/>
    </source>
</evidence>
<dbReference type="Gene3D" id="3.30.450.20">
    <property type="entry name" value="PAS domain"/>
    <property type="match status" value="1"/>
</dbReference>
<keyword evidence="11 12" id="KW-0472">Membrane</keyword>
<feature type="transmembrane region" description="Helical" evidence="12">
    <location>
        <begin position="63"/>
        <end position="79"/>
    </location>
</feature>
<keyword evidence="16" id="KW-1185">Reference proteome</keyword>
<keyword evidence="10" id="KW-0902">Two-component regulatory system</keyword>
<keyword evidence="4" id="KW-0808">Transferase</keyword>
<dbReference type="AlphaFoldDB" id="A0A9Q4KT87"/>
<dbReference type="Gene3D" id="3.30.565.10">
    <property type="entry name" value="Histidine kinase-like ATPase, C-terminal domain"/>
    <property type="match status" value="1"/>
</dbReference>
<dbReference type="InterPro" id="IPR036890">
    <property type="entry name" value="HATPase_C_sf"/>
</dbReference>
<dbReference type="InterPro" id="IPR013656">
    <property type="entry name" value="PAS_4"/>
</dbReference>
<dbReference type="InterPro" id="IPR000014">
    <property type="entry name" value="PAS"/>
</dbReference>
<dbReference type="InterPro" id="IPR005467">
    <property type="entry name" value="His_kinase_dom"/>
</dbReference>
<dbReference type="PANTHER" id="PTHR42878:SF7">
    <property type="entry name" value="SENSOR HISTIDINE KINASE GLRK"/>
    <property type="match status" value="1"/>
</dbReference>
<dbReference type="Proteomes" id="UP001143747">
    <property type="component" value="Unassembled WGS sequence"/>
</dbReference>
<dbReference type="SUPFAM" id="SSF55785">
    <property type="entry name" value="PYP-like sensor domain (PAS domain)"/>
    <property type="match status" value="1"/>
</dbReference>
<dbReference type="PANTHER" id="PTHR42878">
    <property type="entry name" value="TWO-COMPONENT HISTIDINE KINASE"/>
    <property type="match status" value="1"/>
</dbReference>
<feature type="domain" description="Histidine kinase" evidence="13">
    <location>
        <begin position="242"/>
        <end position="440"/>
    </location>
</feature>
<evidence type="ECO:0000256" key="4">
    <source>
        <dbReference type="ARBA" id="ARBA00022679"/>
    </source>
</evidence>
<feature type="transmembrane region" description="Helical" evidence="12">
    <location>
        <begin position="12"/>
        <end position="30"/>
    </location>
</feature>
<comment type="caution">
    <text evidence="15">The sequence shown here is derived from an EMBL/GenBank/DDBJ whole genome shotgun (WGS) entry which is preliminary data.</text>
</comment>
<dbReference type="InterPro" id="IPR035965">
    <property type="entry name" value="PAS-like_dom_sf"/>
</dbReference>
<dbReference type="SUPFAM" id="SSF55874">
    <property type="entry name" value="ATPase domain of HSP90 chaperone/DNA topoisomerase II/histidine kinase"/>
    <property type="match status" value="1"/>
</dbReference>
<dbReference type="EC" id="2.7.13.3" evidence="3"/>
<dbReference type="PRINTS" id="PR00344">
    <property type="entry name" value="BCTRLSENSOR"/>
</dbReference>
<dbReference type="GO" id="GO:0007234">
    <property type="term" value="P:osmosensory signaling via phosphorelay pathway"/>
    <property type="evidence" value="ECO:0007669"/>
    <property type="project" value="TreeGrafter"/>
</dbReference>
<dbReference type="NCBIfam" id="TIGR00229">
    <property type="entry name" value="sensory_box"/>
    <property type="match status" value="1"/>
</dbReference>
<evidence type="ECO:0000259" key="14">
    <source>
        <dbReference type="PROSITE" id="PS50112"/>
    </source>
</evidence>
<evidence type="ECO:0000313" key="15">
    <source>
        <dbReference type="EMBL" id="MDE4908284.1"/>
    </source>
</evidence>
<keyword evidence="6" id="KW-0547">Nucleotide-binding</keyword>
<keyword evidence="8" id="KW-0067">ATP-binding</keyword>
<evidence type="ECO:0000256" key="7">
    <source>
        <dbReference type="ARBA" id="ARBA00022777"/>
    </source>
</evidence>
<dbReference type="GO" id="GO:0030295">
    <property type="term" value="F:protein kinase activator activity"/>
    <property type="evidence" value="ECO:0007669"/>
    <property type="project" value="TreeGrafter"/>
</dbReference>
<comment type="subcellular location">
    <subcellularLocation>
        <location evidence="2">Membrane</location>
        <topology evidence="2">Multi-pass membrane protein</topology>
    </subcellularLocation>
</comment>
<evidence type="ECO:0000256" key="10">
    <source>
        <dbReference type="ARBA" id="ARBA00023012"/>
    </source>
</evidence>
<feature type="transmembrane region" description="Helical" evidence="12">
    <location>
        <begin position="36"/>
        <end position="56"/>
    </location>
</feature>
<dbReference type="SMART" id="SM00387">
    <property type="entry name" value="HATPase_c"/>
    <property type="match status" value="1"/>
</dbReference>
<keyword evidence="9 12" id="KW-1133">Transmembrane helix</keyword>